<dbReference type="InterPro" id="IPR029038">
    <property type="entry name" value="MetRS_Zn"/>
</dbReference>
<evidence type="ECO:0000256" key="1">
    <source>
        <dbReference type="ARBA" id="ARBA00022598"/>
    </source>
</evidence>
<protein>
    <recommendedName>
        <fullName evidence="7">Methionyl/Leucyl tRNA synthetase domain-containing protein</fullName>
    </recommendedName>
</protein>
<evidence type="ECO:0000313" key="9">
    <source>
        <dbReference type="Proteomes" id="UP000009183"/>
    </source>
</evidence>
<dbReference type="InterPro" id="IPR015413">
    <property type="entry name" value="Methionyl/Leucyl_tRNA_Synth"/>
</dbReference>
<feature type="domain" description="Methionyl/Leucyl tRNA synthetase" evidence="7">
    <location>
        <begin position="3"/>
        <end position="73"/>
    </location>
</feature>
<evidence type="ECO:0000256" key="2">
    <source>
        <dbReference type="ARBA" id="ARBA00022741"/>
    </source>
</evidence>
<dbReference type="Gene3D" id="2.170.220.10">
    <property type="match status" value="1"/>
</dbReference>
<dbReference type="InterPro" id="IPR023458">
    <property type="entry name" value="Met-tRNA_ligase_1"/>
</dbReference>
<sequence length="157" mass="18185">MHVYCETCQRFLADRLVEGTCPTLDCNYDSAHGDQCEKCGKLLNPTELKDPRCKVCQSTSQIRDIDHLFLELPLIPLGGFLFHMKNIKTRFSMSSLMHQLVMPQSLHAIHLSGKSGGRTLKMWICTSLWARIMCHSTLDVPIYTYWNWRKLDIDEEH</sequence>
<evidence type="ECO:0000256" key="4">
    <source>
        <dbReference type="ARBA" id="ARBA00022917"/>
    </source>
</evidence>
<evidence type="ECO:0000256" key="6">
    <source>
        <dbReference type="ARBA" id="ARBA00047364"/>
    </source>
</evidence>
<dbReference type="Pfam" id="PF09334">
    <property type="entry name" value="tRNA-synt_1g"/>
    <property type="match status" value="1"/>
</dbReference>
<dbReference type="OrthoDB" id="5844513at2759"/>
<dbReference type="GO" id="GO:0005524">
    <property type="term" value="F:ATP binding"/>
    <property type="evidence" value="ECO:0007669"/>
    <property type="project" value="UniProtKB-KW"/>
</dbReference>
<dbReference type="GO" id="GO:0006418">
    <property type="term" value="P:tRNA aminoacylation for protein translation"/>
    <property type="evidence" value="ECO:0007669"/>
    <property type="project" value="InterPro"/>
</dbReference>
<dbReference type="AlphaFoldDB" id="D7TTM6"/>
<keyword evidence="5" id="KW-0030">Aminoacyl-tRNA synthetase</keyword>
<evidence type="ECO:0000256" key="3">
    <source>
        <dbReference type="ARBA" id="ARBA00022840"/>
    </source>
</evidence>
<dbReference type="Proteomes" id="UP000009183">
    <property type="component" value="Chromosome 2"/>
</dbReference>
<dbReference type="PANTHER" id="PTHR45765:SF1">
    <property type="entry name" value="METHIONINE--TRNA LIGASE, CYTOPLASMIC"/>
    <property type="match status" value="1"/>
</dbReference>
<dbReference type="STRING" id="29760.D7TTM6"/>
<dbReference type="HOGENOM" id="CLU_1681094_0_0_1"/>
<dbReference type="InParanoid" id="D7TTM6"/>
<dbReference type="PANTHER" id="PTHR45765">
    <property type="entry name" value="METHIONINE--TRNA LIGASE"/>
    <property type="match status" value="1"/>
</dbReference>
<keyword evidence="3" id="KW-0067">ATP-binding</keyword>
<dbReference type="SUPFAM" id="SSF57770">
    <property type="entry name" value="Methionyl-tRNA synthetase (MetRS), Zn-domain"/>
    <property type="match status" value="1"/>
</dbReference>
<dbReference type="GO" id="GO:0004825">
    <property type="term" value="F:methionine-tRNA ligase activity"/>
    <property type="evidence" value="ECO:0007669"/>
    <property type="project" value="UniProtKB-EC"/>
</dbReference>
<accession>D7TTM6</accession>
<keyword evidence="2" id="KW-0547">Nucleotide-binding</keyword>
<evidence type="ECO:0000256" key="5">
    <source>
        <dbReference type="ARBA" id="ARBA00023146"/>
    </source>
</evidence>
<name>D7TTM6_VITVI</name>
<keyword evidence="9" id="KW-1185">Reference proteome</keyword>
<dbReference type="PaxDb" id="29760-VIT_02s0012g02760.t01"/>
<gene>
    <name evidence="8" type="ordered locus">VIT_02s0012g02760</name>
</gene>
<evidence type="ECO:0000313" key="8">
    <source>
        <dbReference type="EMBL" id="CBI33791.3"/>
    </source>
</evidence>
<keyword evidence="1" id="KW-0436">Ligase</keyword>
<organism evidence="8 9">
    <name type="scientific">Vitis vinifera</name>
    <name type="common">Grape</name>
    <dbReference type="NCBI Taxonomy" id="29760"/>
    <lineage>
        <taxon>Eukaryota</taxon>
        <taxon>Viridiplantae</taxon>
        <taxon>Streptophyta</taxon>
        <taxon>Embryophyta</taxon>
        <taxon>Tracheophyta</taxon>
        <taxon>Spermatophyta</taxon>
        <taxon>Magnoliopsida</taxon>
        <taxon>eudicotyledons</taxon>
        <taxon>Gunneridae</taxon>
        <taxon>Pentapetalae</taxon>
        <taxon>rosids</taxon>
        <taxon>Vitales</taxon>
        <taxon>Vitaceae</taxon>
        <taxon>Viteae</taxon>
        <taxon>Vitis</taxon>
    </lineage>
</organism>
<dbReference type="eggNOG" id="KOG1247">
    <property type="taxonomic scope" value="Eukaryota"/>
</dbReference>
<evidence type="ECO:0000259" key="7">
    <source>
        <dbReference type="Pfam" id="PF09334"/>
    </source>
</evidence>
<dbReference type="EMBL" id="FN596247">
    <property type="protein sequence ID" value="CBI33791.3"/>
    <property type="molecule type" value="Genomic_DNA"/>
</dbReference>
<keyword evidence="4" id="KW-0648">Protein biosynthesis</keyword>
<comment type="catalytic activity">
    <reaction evidence="6">
        <text>tRNA(Met) + L-methionine + ATP = L-methionyl-tRNA(Met) + AMP + diphosphate</text>
        <dbReference type="Rhea" id="RHEA:13481"/>
        <dbReference type="Rhea" id="RHEA-COMP:9667"/>
        <dbReference type="Rhea" id="RHEA-COMP:9698"/>
        <dbReference type="ChEBI" id="CHEBI:30616"/>
        <dbReference type="ChEBI" id="CHEBI:33019"/>
        <dbReference type="ChEBI" id="CHEBI:57844"/>
        <dbReference type="ChEBI" id="CHEBI:78442"/>
        <dbReference type="ChEBI" id="CHEBI:78530"/>
        <dbReference type="ChEBI" id="CHEBI:456215"/>
        <dbReference type="EC" id="6.1.1.10"/>
    </reaction>
</comment>
<reference evidence="9" key="1">
    <citation type="journal article" date="2007" name="Nature">
        <title>The grapevine genome sequence suggests ancestral hexaploidization in major angiosperm phyla.</title>
        <authorList>
            <consortium name="The French-Italian Public Consortium for Grapevine Genome Characterization."/>
            <person name="Jaillon O."/>
            <person name="Aury J.-M."/>
            <person name="Noel B."/>
            <person name="Policriti A."/>
            <person name="Clepet C."/>
            <person name="Casagrande A."/>
            <person name="Choisne N."/>
            <person name="Aubourg S."/>
            <person name="Vitulo N."/>
            <person name="Jubin C."/>
            <person name="Vezzi A."/>
            <person name="Legeai F."/>
            <person name="Hugueney P."/>
            <person name="Dasilva C."/>
            <person name="Horner D."/>
            <person name="Mica E."/>
            <person name="Jublot D."/>
            <person name="Poulain J."/>
            <person name="Bruyere C."/>
            <person name="Billault A."/>
            <person name="Segurens B."/>
            <person name="Gouyvenoux M."/>
            <person name="Ugarte E."/>
            <person name="Cattonaro F."/>
            <person name="Anthouard V."/>
            <person name="Vico V."/>
            <person name="Del Fabbro C."/>
            <person name="Alaux M."/>
            <person name="Di Gaspero G."/>
            <person name="Dumas V."/>
            <person name="Felice N."/>
            <person name="Paillard S."/>
            <person name="Juman I."/>
            <person name="Moroldo M."/>
            <person name="Scalabrin S."/>
            <person name="Canaguier A."/>
            <person name="Le Clainche I."/>
            <person name="Malacrida G."/>
            <person name="Durand E."/>
            <person name="Pesole G."/>
            <person name="Laucou V."/>
            <person name="Chatelet P."/>
            <person name="Merdinoglu D."/>
            <person name="Delledonne M."/>
            <person name="Pezzotti M."/>
            <person name="Lecharny A."/>
            <person name="Scarpelli C."/>
            <person name="Artiguenave F."/>
            <person name="Pe M.E."/>
            <person name="Valle G."/>
            <person name="Morgante M."/>
            <person name="Caboche M."/>
            <person name="Adam-Blondon A.-F."/>
            <person name="Weissenbach J."/>
            <person name="Quetier F."/>
            <person name="Wincker P."/>
        </authorList>
    </citation>
    <scope>NUCLEOTIDE SEQUENCE [LARGE SCALE GENOMIC DNA]</scope>
    <source>
        <strain evidence="9">cv. Pinot noir / PN40024</strain>
    </source>
</reference>
<proteinExistence type="predicted"/>